<organism evidence="2 3">
    <name type="scientific">Derxia gummosa DSM 723</name>
    <dbReference type="NCBI Taxonomy" id="1121388"/>
    <lineage>
        <taxon>Bacteria</taxon>
        <taxon>Pseudomonadati</taxon>
        <taxon>Pseudomonadota</taxon>
        <taxon>Betaproteobacteria</taxon>
        <taxon>Burkholderiales</taxon>
        <taxon>Alcaligenaceae</taxon>
        <taxon>Derxia</taxon>
    </lineage>
</organism>
<keyword evidence="2" id="KW-1185">Reference proteome</keyword>
<evidence type="ECO:0008006" key="4">
    <source>
        <dbReference type="Google" id="ProtNLM"/>
    </source>
</evidence>
<keyword evidence="1" id="KW-1133">Transmembrane helix</keyword>
<evidence type="ECO:0000256" key="1">
    <source>
        <dbReference type="SAM" id="Phobius"/>
    </source>
</evidence>
<keyword evidence="1" id="KW-0472">Membrane</keyword>
<reference evidence="3" key="1">
    <citation type="submission" date="2025-08" db="UniProtKB">
        <authorList>
            <consortium name="RefSeq"/>
        </authorList>
    </citation>
    <scope>IDENTIFICATION</scope>
</reference>
<sequence length="167" mass="17831">MEGLLQWAEALQASGLGAVISESALAFPIIEGTHLIGLALAVGLLFLVDLRMLGLLWRDIALTEVLAALRGWILAGFALVFGSGLLLFWAEAPSVVASPAFPFKLLFIALAGANAIWFELRVAREPGFAVEAAALRPRVRRAGAASLALWTLVIICGRLIPYLPDWG</sequence>
<name>A0A8B6X3V6_9BURK</name>
<protein>
    <recommendedName>
        <fullName evidence="4">DUF2214 domain-containing protein</fullName>
    </recommendedName>
</protein>
<dbReference type="RefSeq" id="WP_028311469.1">
    <property type="nucleotide sequence ID" value="NZ_AXWS01000013.1"/>
</dbReference>
<feature type="transmembrane region" description="Helical" evidence="1">
    <location>
        <begin position="101"/>
        <end position="120"/>
    </location>
</feature>
<accession>A0A8B6X3V6</accession>
<keyword evidence="1" id="KW-0812">Transmembrane</keyword>
<evidence type="ECO:0000313" key="3">
    <source>
        <dbReference type="RefSeq" id="WP_028311469.1"/>
    </source>
</evidence>
<dbReference type="AlphaFoldDB" id="A0A8B6X3V6"/>
<feature type="transmembrane region" description="Helical" evidence="1">
    <location>
        <begin position="141"/>
        <end position="160"/>
    </location>
</feature>
<dbReference type="Proteomes" id="UP000675920">
    <property type="component" value="Unplaced"/>
</dbReference>
<evidence type="ECO:0000313" key="2">
    <source>
        <dbReference type="Proteomes" id="UP000675920"/>
    </source>
</evidence>
<proteinExistence type="predicted"/>
<dbReference type="OrthoDB" id="8537176at2"/>
<feature type="transmembrane region" description="Helical" evidence="1">
    <location>
        <begin position="69"/>
        <end position="89"/>
    </location>
</feature>
<feature type="transmembrane region" description="Helical" evidence="1">
    <location>
        <begin position="36"/>
        <end position="57"/>
    </location>
</feature>